<gene>
    <name evidence="1" type="ORF">MEDL_862</name>
</gene>
<dbReference type="OrthoDB" id="6078416at2759"/>
<name>A0A8S3PN53_MYTED</name>
<protein>
    <submittedName>
        <fullName evidence="1">Uncharacterized protein</fullName>
    </submittedName>
</protein>
<dbReference type="Proteomes" id="UP000683360">
    <property type="component" value="Unassembled WGS sequence"/>
</dbReference>
<reference evidence="1" key="1">
    <citation type="submission" date="2021-03" db="EMBL/GenBank/DDBJ databases">
        <authorList>
            <person name="Bekaert M."/>
        </authorList>
    </citation>
    <scope>NUCLEOTIDE SEQUENCE</scope>
</reference>
<organism evidence="1 2">
    <name type="scientific">Mytilus edulis</name>
    <name type="common">Blue mussel</name>
    <dbReference type="NCBI Taxonomy" id="6550"/>
    <lineage>
        <taxon>Eukaryota</taxon>
        <taxon>Metazoa</taxon>
        <taxon>Spiralia</taxon>
        <taxon>Lophotrochozoa</taxon>
        <taxon>Mollusca</taxon>
        <taxon>Bivalvia</taxon>
        <taxon>Autobranchia</taxon>
        <taxon>Pteriomorphia</taxon>
        <taxon>Mytilida</taxon>
        <taxon>Mytiloidea</taxon>
        <taxon>Mytilidae</taxon>
        <taxon>Mytilinae</taxon>
        <taxon>Mytilus</taxon>
    </lineage>
</organism>
<evidence type="ECO:0000313" key="2">
    <source>
        <dbReference type="Proteomes" id="UP000683360"/>
    </source>
</evidence>
<comment type="caution">
    <text evidence="1">The sequence shown here is derived from an EMBL/GenBank/DDBJ whole genome shotgun (WGS) entry which is preliminary data.</text>
</comment>
<evidence type="ECO:0000313" key="1">
    <source>
        <dbReference type="EMBL" id="CAG2185267.1"/>
    </source>
</evidence>
<proteinExistence type="predicted"/>
<dbReference type="AlphaFoldDB" id="A0A8S3PN53"/>
<sequence>MRDGVFPTKQSWKIIVNNTVDKVQTDEWTRRIQSDNNFSRFRNIHLSVKVPDFWKCARSSREIINAYFITKLLTDIPNNTGSTCELCDRPFLDVYVHACCSCCGTQSIRDAWWDFIIERFPLQLFVELYSYDDEQLYCILLGKHITTVNIDTDSFLSLCHVHVALCVAEYSRVTRRIIQ</sequence>
<accession>A0A8S3PN53</accession>
<dbReference type="EMBL" id="CAJPWZ010000079">
    <property type="protein sequence ID" value="CAG2185267.1"/>
    <property type="molecule type" value="Genomic_DNA"/>
</dbReference>
<keyword evidence="2" id="KW-1185">Reference proteome</keyword>